<protein>
    <recommendedName>
        <fullName evidence="16">Sodium channel protein Nach</fullName>
    </recommendedName>
</protein>
<evidence type="ECO:0000313" key="14">
    <source>
        <dbReference type="EMBL" id="CAD7081679.1"/>
    </source>
</evidence>
<dbReference type="AlphaFoldDB" id="A0A7R8UJA3"/>
<dbReference type="PRINTS" id="PR01078">
    <property type="entry name" value="AMINACHANNEL"/>
</dbReference>
<evidence type="ECO:0000256" key="13">
    <source>
        <dbReference type="SAM" id="Phobius"/>
    </source>
</evidence>
<reference evidence="14 15" key="1">
    <citation type="submission" date="2020-11" db="EMBL/GenBank/DDBJ databases">
        <authorList>
            <person name="Wallbank WR R."/>
            <person name="Pardo Diaz C."/>
            <person name="Kozak K."/>
            <person name="Martin S."/>
            <person name="Jiggins C."/>
            <person name="Moest M."/>
            <person name="Warren A I."/>
            <person name="Generalovic N T."/>
            <person name="Byers J.R.P. K."/>
            <person name="Montejo-Kovacevich G."/>
            <person name="Yen C E."/>
        </authorList>
    </citation>
    <scope>NUCLEOTIDE SEQUENCE [LARGE SCALE GENOMIC DNA]</scope>
</reference>
<evidence type="ECO:0000256" key="11">
    <source>
        <dbReference type="ARBA" id="ARBA00023303"/>
    </source>
</evidence>
<evidence type="ECO:0000256" key="3">
    <source>
        <dbReference type="ARBA" id="ARBA00022448"/>
    </source>
</evidence>
<dbReference type="InterPro" id="IPR020903">
    <property type="entry name" value="ENaC_CS"/>
</dbReference>
<evidence type="ECO:0000256" key="2">
    <source>
        <dbReference type="ARBA" id="ARBA00007193"/>
    </source>
</evidence>
<dbReference type="OrthoDB" id="6021021at2759"/>
<evidence type="ECO:0000256" key="10">
    <source>
        <dbReference type="ARBA" id="ARBA00023201"/>
    </source>
</evidence>
<dbReference type="InterPro" id="IPR001873">
    <property type="entry name" value="ENaC"/>
</dbReference>
<keyword evidence="6 13" id="KW-1133">Transmembrane helix</keyword>
<evidence type="ECO:0000256" key="6">
    <source>
        <dbReference type="ARBA" id="ARBA00022989"/>
    </source>
</evidence>
<evidence type="ECO:0000256" key="9">
    <source>
        <dbReference type="ARBA" id="ARBA00023136"/>
    </source>
</evidence>
<keyword evidence="11 12" id="KW-0407">Ion channel</keyword>
<keyword evidence="10 12" id="KW-0739">Sodium transport</keyword>
<dbReference type="PANTHER" id="PTHR11690:SF237">
    <property type="entry name" value="PICKPOCKET 16-RELATED"/>
    <property type="match status" value="1"/>
</dbReference>
<dbReference type="InParanoid" id="A0A7R8UJA3"/>
<organism evidence="14 15">
    <name type="scientific">Hermetia illucens</name>
    <name type="common">Black soldier fly</name>
    <dbReference type="NCBI Taxonomy" id="343691"/>
    <lineage>
        <taxon>Eukaryota</taxon>
        <taxon>Metazoa</taxon>
        <taxon>Ecdysozoa</taxon>
        <taxon>Arthropoda</taxon>
        <taxon>Hexapoda</taxon>
        <taxon>Insecta</taxon>
        <taxon>Pterygota</taxon>
        <taxon>Neoptera</taxon>
        <taxon>Endopterygota</taxon>
        <taxon>Diptera</taxon>
        <taxon>Brachycera</taxon>
        <taxon>Stratiomyomorpha</taxon>
        <taxon>Stratiomyidae</taxon>
        <taxon>Hermetiinae</taxon>
        <taxon>Hermetia</taxon>
    </lineage>
</organism>
<evidence type="ECO:0000313" key="15">
    <source>
        <dbReference type="Proteomes" id="UP000594454"/>
    </source>
</evidence>
<evidence type="ECO:0000256" key="12">
    <source>
        <dbReference type="RuleBase" id="RU000679"/>
    </source>
</evidence>
<dbReference type="Gene3D" id="1.10.287.770">
    <property type="entry name" value="YojJ-like"/>
    <property type="match status" value="1"/>
</dbReference>
<dbReference type="Gene3D" id="2.60.470.10">
    <property type="entry name" value="Acid-sensing ion channels like domains"/>
    <property type="match status" value="1"/>
</dbReference>
<dbReference type="EMBL" id="LR899010">
    <property type="protein sequence ID" value="CAD7081679.1"/>
    <property type="molecule type" value="Genomic_DNA"/>
</dbReference>
<dbReference type="GO" id="GO:0015280">
    <property type="term" value="F:ligand-gated sodium channel activity"/>
    <property type="evidence" value="ECO:0007669"/>
    <property type="project" value="TreeGrafter"/>
</dbReference>
<dbReference type="Pfam" id="PF00858">
    <property type="entry name" value="ASC"/>
    <property type="match status" value="1"/>
</dbReference>
<proteinExistence type="inferred from homology"/>
<evidence type="ECO:0000256" key="7">
    <source>
        <dbReference type="ARBA" id="ARBA00023053"/>
    </source>
</evidence>
<accession>A0A7R8UJA3</accession>
<evidence type="ECO:0000256" key="5">
    <source>
        <dbReference type="ARBA" id="ARBA00022692"/>
    </source>
</evidence>
<dbReference type="GO" id="GO:0005886">
    <property type="term" value="C:plasma membrane"/>
    <property type="evidence" value="ECO:0007669"/>
    <property type="project" value="TreeGrafter"/>
</dbReference>
<feature type="transmembrane region" description="Helical" evidence="13">
    <location>
        <begin position="482"/>
        <end position="508"/>
    </location>
</feature>
<gene>
    <name evidence="14" type="ORF">HERILL_LOCUS4775</name>
</gene>
<dbReference type="PANTHER" id="PTHR11690">
    <property type="entry name" value="AMILORIDE-SENSITIVE SODIUM CHANNEL-RELATED"/>
    <property type="match status" value="1"/>
</dbReference>
<dbReference type="Proteomes" id="UP000594454">
    <property type="component" value="Chromosome 2"/>
</dbReference>
<evidence type="ECO:0000256" key="1">
    <source>
        <dbReference type="ARBA" id="ARBA00004141"/>
    </source>
</evidence>
<comment type="subcellular location">
    <subcellularLocation>
        <location evidence="1">Membrane</location>
        <topology evidence="1">Multi-pass membrane protein</topology>
    </subcellularLocation>
</comment>
<keyword evidence="4 12" id="KW-0894">Sodium channel</keyword>
<feature type="transmembrane region" description="Helical" evidence="13">
    <location>
        <begin position="53"/>
        <end position="75"/>
    </location>
</feature>
<evidence type="ECO:0008006" key="16">
    <source>
        <dbReference type="Google" id="ProtNLM"/>
    </source>
</evidence>
<dbReference type="PROSITE" id="PS01206">
    <property type="entry name" value="ASC"/>
    <property type="match status" value="1"/>
</dbReference>
<keyword evidence="9 13" id="KW-0472">Membrane</keyword>
<keyword evidence="3 12" id="KW-0813">Transport</keyword>
<sequence>MHKARKNYILKSIEATGLSFCRETSIHGCRFLVEEIDKTGNTYVRRFRRAASILVWVPAVTFGSAFAIYLMILVWNRYQTTPTITTIETNNYPIWNVPFPGVTICNVNSVYEPNTHNISLELLKRGFTPAGIESFFQSLAALVNFREVDSAFGRIFQALEDLGYSMEKLMFDMAQPCENLIRECVWLGKTVPCKSLFRLVKSARGFCCSFNYKALRSSLEIETKADDYFQINTPVIRISGAGEDVGLILLVNVEEEYYVAPKRQFYGTEIIIHDAEDFPEQTLISAYGQPGDEVSIAVVPSVVVTEESAENLPTSLRFCRFSNEKPLRITKKYSFQSCLTECRADSILKRCGCLPFFFPELSYNQSMRSRQCSLKDIKCLSDNKHYFNSLQPSGDIGYDFNNTNLNISDSSVGMSCDCLPSCSEQVYNIQTFITKLFNDTSADYGHFDTYNSSANSTIIKVYFKDLSCIKYRREIFMTWDDMLASFGGIFGLCLGGSVLSLVEIAYYATFKLYARILANKAKLEEEQNHPHLLLNFNKVRFSPVSRQKKSKSPYQEAFLW</sequence>
<comment type="similarity">
    <text evidence="2 12">Belongs to the amiloride-sensitive sodium channel (TC 1.A.6) family.</text>
</comment>
<keyword evidence="7" id="KW-0915">Sodium</keyword>
<evidence type="ECO:0000256" key="8">
    <source>
        <dbReference type="ARBA" id="ARBA00023065"/>
    </source>
</evidence>
<keyword evidence="5 12" id="KW-0812">Transmembrane</keyword>
<evidence type="ECO:0000256" key="4">
    <source>
        <dbReference type="ARBA" id="ARBA00022461"/>
    </source>
</evidence>
<name>A0A7R8UJA3_HERIL</name>
<keyword evidence="8 12" id="KW-0406">Ion transport</keyword>
<keyword evidence="15" id="KW-1185">Reference proteome</keyword>